<dbReference type="InterPro" id="IPR027796">
    <property type="entry name" value="OTT_1508_deam-like"/>
</dbReference>
<name>A0ABR3WXV1_9PEZI</name>
<dbReference type="Pfam" id="PF14441">
    <property type="entry name" value="OTT_1508_deam"/>
    <property type="match status" value="1"/>
</dbReference>
<gene>
    <name evidence="2" type="ORF">Daus18300_005905</name>
</gene>
<sequence>MARTPRFDPYERLIYRFYEALYLLCLLGNVRGPHVATIFDPSSLIAIRRRFLKNLAFLCDNMKGGDSTASIAVQNRPDCNVFWVSSNQGPSNSALEFLSSVLADVKLFATSHQDERARAEDDLAGKCVRFSLKRLRTQARSLVNCARRSRIYLLTHSANDQGESLAEWLLQFESSKFEEHDLHHMCQTAYRVRKDSEMLVIERLGHRFHNEILSNETSTAFSKVRHIIGRLAAHIRAVKQLLDDSPRLDGLLDVYEVSAVFVPPSVSPLKADAHTNLHGIMTRMFRLGNKDARFASTISYLSHMDQQVHIEGKLLAFHDPSRKPRVHAEVQMLHHFHDSRLAFVAGDRYIATSKPACMCCKLYFRHHPAACVEPDSHERVWPNWGPVLLPLGRAEPGWAEQREVLTSVNHDIRKEVIMVIQQNQAISFTHPDSLTGITHSSDISFSDFEDGQWNNDGGDEDEDLGSDSEIDGGVRI</sequence>
<dbReference type="PANTHER" id="PTHR42037:SF1">
    <property type="match status" value="1"/>
</dbReference>
<feature type="compositionally biased region" description="Acidic residues" evidence="1">
    <location>
        <begin position="457"/>
        <end position="470"/>
    </location>
</feature>
<comment type="caution">
    <text evidence="2">The sequence shown here is derived from an EMBL/GenBank/DDBJ whole genome shotgun (WGS) entry which is preliminary data.</text>
</comment>
<dbReference type="Proteomes" id="UP001583177">
    <property type="component" value="Unassembled WGS sequence"/>
</dbReference>
<evidence type="ECO:0000313" key="3">
    <source>
        <dbReference type="Proteomes" id="UP001583177"/>
    </source>
</evidence>
<proteinExistence type="predicted"/>
<feature type="region of interest" description="Disordered" evidence="1">
    <location>
        <begin position="448"/>
        <end position="476"/>
    </location>
</feature>
<dbReference type="EMBL" id="JAWRVE010000045">
    <property type="protein sequence ID" value="KAL1868472.1"/>
    <property type="molecule type" value="Genomic_DNA"/>
</dbReference>
<evidence type="ECO:0000313" key="2">
    <source>
        <dbReference type="EMBL" id="KAL1868472.1"/>
    </source>
</evidence>
<organism evidence="2 3">
    <name type="scientific">Diaporthe australafricana</name>
    <dbReference type="NCBI Taxonomy" id="127596"/>
    <lineage>
        <taxon>Eukaryota</taxon>
        <taxon>Fungi</taxon>
        <taxon>Dikarya</taxon>
        <taxon>Ascomycota</taxon>
        <taxon>Pezizomycotina</taxon>
        <taxon>Sordariomycetes</taxon>
        <taxon>Sordariomycetidae</taxon>
        <taxon>Diaporthales</taxon>
        <taxon>Diaporthaceae</taxon>
        <taxon>Diaporthe</taxon>
    </lineage>
</organism>
<keyword evidence="3" id="KW-1185">Reference proteome</keyword>
<dbReference type="PANTHER" id="PTHR42037">
    <property type="match status" value="1"/>
</dbReference>
<accession>A0ABR3WXV1</accession>
<evidence type="ECO:0000256" key="1">
    <source>
        <dbReference type="SAM" id="MobiDB-lite"/>
    </source>
</evidence>
<reference evidence="2 3" key="1">
    <citation type="journal article" date="2024" name="IMA Fungus">
        <title>IMA Genome - F19 : A genome assembly and annotation guide to empower mycologists, including annotated draft genome sequences of Ceratocystis pirilliformis, Diaporthe australafricana, Fusarium ophioides, Paecilomyces lecythidis, and Sporothrix stenoceras.</title>
        <authorList>
            <person name="Aylward J."/>
            <person name="Wilson A.M."/>
            <person name="Visagie C.M."/>
            <person name="Spraker J."/>
            <person name="Barnes I."/>
            <person name="Buitendag C."/>
            <person name="Ceriani C."/>
            <person name="Del Mar Angel L."/>
            <person name="du Plessis D."/>
            <person name="Fuchs T."/>
            <person name="Gasser K."/>
            <person name="Kramer D."/>
            <person name="Li W."/>
            <person name="Munsamy K."/>
            <person name="Piso A."/>
            <person name="Price J.L."/>
            <person name="Sonnekus B."/>
            <person name="Thomas C."/>
            <person name="van der Nest A."/>
            <person name="van Dijk A."/>
            <person name="van Heerden A."/>
            <person name="van Vuuren N."/>
            <person name="Yilmaz N."/>
            <person name="Duong T.A."/>
            <person name="van der Merwe N.A."/>
            <person name="Wingfield M.J."/>
            <person name="Wingfield B.D."/>
        </authorList>
    </citation>
    <scope>NUCLEOTIDE SEQUENCE [LARGE SCALE GENOMIC DNA]</scope>
    <source>
        <strain evidence="2 3">CMW 18300</strain>
    </source>
</reference>
<protein>
    <submittedName>
        <fullName evidence="2">Uncharacterized protein</fullName>
    </submittedName>
</protein>